<protein>
    <submittedName>
        <fullName evidence="2">Uncharacterized protein</fullName>
    </submittedName>
</protein>
<dbReference type="PANTHER" id="PTHR47938:SF39">
    <property type="entry name" value="PENTACOTRIPEPTIDE-REPEAT REGION OF PRORP DOMAIN-CONTAINING PROTEIN"/>
    <property type="match status" value="1"/>
</dbReference>
<gene>
    <name evidence="2" type="ORF">BJ508DRAFT_415821</name>
</gene>
<dbReference type="EMBL" id="ML119696">
    <property type="protein sequence ID" value="RPA79670.1"/>
    <property type="molecule type" value="Genomic_DNA"/>
</dbReference>
<proteinExistence type="predicted"/>
<dbReference type="STRING" id="1160509.A0A3N4I6E0"/>
<sequence length="867" mass="97137">MRPASLSRPIRRLSSIHTPPPSPVALPHRCFATASRPSVKPRRLVTHHCQQSRPFLSKLFGRKKKSDDDDNDPLITISTLLRSLDEKIGKAPSIPALVAALQQLIATQLLSGEPLVDQNAYAVLRTLQYLRSAELNASEEKDSEHYLSETELRKITDATLGGKEESHAHLAKWVFGELGLRGQKLPADANKLVTVMLNCQKVNEAMEFAMEGRNGKDLDLATWAKILRAHGGVVKDEGQFLKFLGELLEKRPDAEDSPKIAQEVIGFYAGVLKDLAKTKEKVAEYRSKGVPLTTKAYVECIRVAVGGGDLAWGKKLVQELLDSEAGMTREGWDCVLQSSVDLGAGVEEIDAYLDEMQKKADTIGGPAPDINTVNGIVQHFVDIKQPFFAERFIALSQTKWKFEPNQETLSAKIRYRLEAGDLQGANAAYNEVKSRYQITKEESGAEALALLRTFCDKRFDSKAIATLFEDIKDFKIPLDTETISALTMHYVRQEMLEEAIELLRVNSTRLTISQRAALSKLLTAHVISKETSVEAGWAIYNALFQIFPELSSDNRIRIMDEYFSRGRSDMGFSVFDHLHNSPIVGPASSTAFKHCLNGLRESGDDANLKKVYTYFKLSPLEFDTALLNSLMAAFANSSEPEIAIQLFWNKRKIVKGGCNSDTYLIALQATLPISAGGTIEAGKIWRELVSHALRSEDITITKRHLLTFIGTYSRDESKLDDLWSFVRRCRRGKENTHMPLMDAEIMRAIWDVMPFGEPKFEVQYWANHWYPTLWAEVEAGIRKDYEEGKFDTEEEIAAKRSKKKSKQTGPAVQVDSLLNSTENTAKSVSSGRLDRINKEEKLAREGLKITIVEGRRKRVPSNQTRGV</sequence>
<reference evidence="2 3" key="1">
    <citation type="journal article" date="2018" name="Nat. Ecol. Evol.">
        <title>Pezizomycetes genomes reveal the molecular basis of ectomycorrhizal truffle lifestyle.</title>
        <authorList>
            <person name="Murat C."/>
            <person name="Payen T."/>
            <person name="Noel B."/>
            <person name="Kuo A."/>
            <person name="Morin E."/>
            <person name="Chen J."/>
            <person name="Kohler A."/>
            <person name="Krizsan K."/>
            <person name="Balestrini R."/>
            <person name="Da Silva C."/>
            <person name="Montanini B."/>
            <person name="Hainaut M."/>
            <person name="Levati E."/>
            <person name="Barry K.W."/>
            <person name="Belfiori B."/>
            <person name="Cichocki N."/>
            <person name="Clum A."/>
            <person name="Dockter R.B."/>
            <person name="Fauchery L."/>
            <person name="Guy J."/>
            <person name="Iotti M."/>
            <person name="Le Tacon F."/>
            <person name="Lindquist E.A."/>
            <person name="Lipzen A."/>
            <person name="Malagnac F."/>
            <person name="Mello A."/>
            <person name="Molinier V."/>
            <person name="Miyauchi S."/>
            <person name="Poulain J."/>
            <person name="Riccioni C."/>
            <person name="Rubini A."/>
            <person name="Sitrit Y."/>
            <person name="Splivallo R."/>
            <person name="Traeger S."/>
            <person name="Wang M."/>
            <person name="Zifcakova L."/>
            <person name="Wipf D."/>
            <person name="Zambonelli A."/>
            <person name="Paolocci F."/>
            <person name="Nowrousian M."/>
            <person name="Ottonello S."/>
            <person name="Baldrian P."/>
            <person name="Spatafora J.W."/>
            <person name="Henrissat B."/>
            <person name="Nagy L.G."/>
            <person name="Aury J.M."/>
            <person name="Wincker P."/>
            <person name="Grigoriev I.V."/>
            <person name="Bonfante P."/>
            <person name="Martin F.M."/>
        </authorList>
    </citation>
    <scope>NUCLEOTIDE SEQUENCE [LARGE SCALE GENOMIC DNA]</scope>
    <source>
        <strain evidence="2 3">RN42</strain>
    </source>
</reference>
<feature type="region of interest" description="Disordered" evidence="1">
    <location>
        <begin position="798"/>
        <end position="835"/>
    </location>
</feature>
<dbReference type="AlphaFoldDB" id="A0A3N4I6E0"/>
<name>A0A3N4I6E0_ASCIM</name>
<dbReference type="GO" id="GO:0140053">
    <property type="term" value="P:mitochondrial gene expression"/>
    <property type="evidence" value="ECO:0007669"/>
    <property type="project" value="TreeGrafter"/>
</dbReference>
<dbReference type="GO" id="GO:0003729">
    <property type="term" value="F:mRNA binding"/>
    <property type="evidence" value="ECO:0007669"/>
    <property type="project" value="TreeGrafter"/>
</dbReference>
<feature type="compositionally biased region" description="Polar residues" evidence="1">
    <location>
        <begin position="816"/>
        <end position="830"/>
    </location>
</feature>
<dbReference type="OrthoDB" id="185373at2759"/>
<evidence type="ECO:0000313" key="3">
    <source>
        <dbReference type="Proteomes" id="UP000275078"/>
    </source>
</evidence>
<dbReference type="InterPro" id="IPR011990">
    <property type="entry name" value="TPR-like_helical_dom_sf"/>
</dbReference>
<evidence type="ECO:0000313" key="2">
    <source>
        <dbReference type="EMBL" id="RPA79670.1"/>
    </source>
</evidence>
<dbReference type="GO" id="GO:0005739">
    <property type="term" value="C:mitochondrion"/>
    <property type="evidence" value="ECO:0007669"/>
    <property type="project" value="TreeGrafter"/>
</dbReference>
<dbReference type="Gene3D" id="1.25.40.10">
    <property type="entry name" value="Tetratricopeptide repeat domain"/>
    <property type="match status" value="2"/>
</dbReference>
<dbReference type="Proteomes" id="UP000275078">
    <property type="component" value="Unassembled WGS sequence"/>
</dbReference>
<accession>A0A3N4I6E0</accession>
<feature type="region of interest" description="Disordered" evidence="1">
    <location>
        <begin position="1"/>
        <end position="21"/>
    </location>
</feature>
<feature type="compositionally biased region" description="Low complexity" evidence="1">
    <location>
        <begin position="1"/>
        <end position="16"/>
    </location>
</feature>
<dbReference type="PANTHER" id="PTHR47938">
    <property type="entry name" value="RESPIRATORY COMPLEX I CHAPERONE (CIA84), PUTATIVE (AFU_ORTHOLOGUE AFUA_2G06020)-RELATED"/>
    <property type="match status" value="1"/>
</dbReference>
<evidence type="ECO:0000256" key="1">
    <source>
        <dbReference type="SAM" id="MobiDB-lite"/>
    </source>
</evidence>
<keyword evidence="3" id="KW-1185">Reference proteome</keyword>
<organism evidence="2 3">
    <name type="scientific">Ascobolus immersus RN42</name>
    <dbReference type="NCBI Taxonomy" id="1160509"/>
    <lineage>
        <taxon>Eukaryota</taxon>
        <taxon>Fungi</taxon>
        <taxon>Dikarya</taxon>
        <taxon>Ascomycota</taxon>
        <taxon>Pezizomycotina</taxon>
        <taxon>Pezizomycetes</taxon>
        <taxon>Pezizales</taxon>
        <taxon>Ascobolaceae</taxon>
        <taxon>Ascobolus</taxon>
    </lineage>
</organism>